<comment type="caution">
    <text evidence="2">The sequence shown here is derived from an EMBL/GenBank/DDBJ whole genome shotgun (WGS) entry which is preliminary data.</text>
</comment>
<evidence type="ECO:0000313" key="3">
    <source>
        <dbReference type="Proteomes" id="UP000032221"/>
    </source>
</evidence>
<evidence type="ECO:0000259" key="1">
    <source>
        <dbReference type="Pfam" id="PF01243"/>
    </source>
</evidence>
<organism evidence="2 3">
    <name type="scientific">Mycolicibacterium llatzerense</name>
    <dbReference type="NCBI Taxonomy" id="280871"/>
    <lineage>
        <taxon>Bacteria</taxon>
        <taxon>Bacillati</taxon>
        <taxon>Actinomycetota</taxon>
        <taxon>Actinomycetes</taxon>
        <taxon>Mycobacteriales</taxon>
        <taxon>Mycobacteriaceae</taxon>
        <taxon>Mycolicibacterium</taxon>
    </lineage>
</organism>
<protein>
    <submittedName>
        <fullName evidence="2">Pyridoxamine 5'-phosphate oxidase</fullName>
    </submittedName>
</protein>
<keyword evidence="3" id="KW-1185">Reference proteome</keyword>
<dbReference type="Gene3D" id="2.30.110.10">
    <property type="entry name" value="Electron Transport, Fmn-binding Protein, Chain A"/>
    <property type="match status" value="1"/>
</dbReference>
<dbReference type="Pfam" id="PF01243">
    <property type="entry name" value="PNPOx_N"/>
    <property type="match status" value="1"/>
</dbReference>
<accession>A0A0D1IXY5</accession>
<dbReference type="RefSeq" id="WP_043987891.1">
    <property type="nucleotide sequence ID" value="NZ_JXST01000050.1"/>
</dbReference>
<sequence>MAKQFPEITDRFSTFIAAQSMYFVATAASDGRVNLSPKGLDSLRVLGPNRVAWLNLTGSGNETSAHLLDNPRMTLMFCSFDREPLILRLYGTAREVQPEDPDWDELYREFPPHISARQIYDMTVDLVQTSCGFGVPLMSVESERVLLDTWAEKKGPEGVAEYWQQKNLSSIDGMPTKLALD</sequence>
<feature type="domain" description="Pyridoxamine 5'-phosphate oxidase N-terminal" evidence="1">
    <location>
        <begin position="8"/>
        <end position="131"/>
    </location>
</feature>
<proteinExistence type="predicted"/>
<dbReference type="EMBL" id="JXST01000050">
    <property type="protein sequence ID" value="KIU14193.1"/>
    <property type="molecule type" value="Genomic_DNA"/>
</dbReference>
<gene>
    <name evidence="2" type="ORF">TL10_25735</name>
</gene>
<dbReference type="OrthoDB" id="115989at2"/>
<dbReference type="PANTHER" id="PTHR39336">
    <property type="entry name" value="PYRIDOXAMINE PHOSPHATE OXIDASE FAMILY PROTEIN (AFU_ORTHOLOGUE AFUA_6G11440)"/>
    <property type="match status" value="1"/>
</dbReference>
<reference evidence="2 3" key="1">
    <citation type="submission" date="2015-01" db="EMBL/GenBank/DDBJ databases">
        <title>Genome sequence of Mycobacterium llatzerense and Mycobacterium immunogenum recovered from brain abscess.</title>
        <authorList>
            <person name="Greninger A.L."/>
            <person name="Langelier C."/>
            <person name="Cunningham G."/>
            <person name="Chiu C.Y."/>
            <person name="Miller S."/>
        </authorList>
    </citation>
    <scope>NUCLEOTIDE SEQUENCE [LARGE SCALE GENOMIC DNA]</scope>
    <source>
        <strain evidence="2 3">CLUC14</strain>
    </source>
</reference>
<dbReference type="PATRIC" id="fig|280871.6.peg.5335"/>
<dbReference type="SUPFAM" id="SSF50475">
    <property type="entry name" value="FMN-binding split barrel"/>
    <property type="match status" value="1"/>
</dbReference>
<dbReference type="InterPro" id="IPR011576">
    <property type="entry name" value="Pyridox_Oxase_N"/>
</dbReference>
<dbReference type="STRING" id="280871.TL10_25735"/>
<evidence type="ECO:0000313" key="2">
    <source>
        <dbReference type="EMBL" id="KIU14193.1"/>
    </source>
</evidence>
<dbReference type="Proteomes" id="UP000032221">
    <property type="component" value="Unassembled WGS sequence"/>
</dbReference>
<dbReference type="AlphaFoldDB" id="A0A0D1IXY5"/>
<name>A0A0D1IXY5_9MYCO</name>
<dbReference type="PANTHER" id="PTHR39336:SF1">
    <property type="entry name" value="PYRIDOXAMINE PHOSPHATE OXIDASE FAMILY PROTEIN (AFU_ORTHOLOGUE AFUA_6G11440)"/>
    <property type="match status" value="1"/>
</dbReference>
<dbReference type="InterPro" id="IPR012349">
    <property type="entry name" value="Split_barrel_FMN-bd"/>
</dbReference>